<name>A0A8H3R1E1_9GLOM</name>
<gene>
    <name evidence="2" type="ORF">RCL2_002337200</name>
</gene>
<evidence type="ECO:0000313" key="2">
    <source>
        <dbReference type="EMBL" id="GES96754.1"/>
    </source>
</evidence>
<organism evidence="2 3">
    <name type="scientific">Rhizophagus clarus</name>
    <dbReference type="NCBI Taxonomy" id="94130"/>
    <lineage>
        <taxon>Eukaryota</taxon>
        <taxon>Fungi</taxon>
        <taxon>Fungi incertae sedis</taxon>
        <taxon>Mucoromycota</taxon>
        <taxon>Glomeromycotina</taxon>
        <taxon>Glomeromycetes</taxon>
        <taxon>Glomerales</taxon>
        <taxon>Glomeraceae</taxon>
        <taxon>Rhizophagus</taxon>
    </lineage>
</organism>
<proteinExistence type="predicted"/>
<sequence length="69" mass="7879">MYNQDSRLASSKLSLDQSTAVPPARSLAAGLDPSLREKYCTSRNCLKLYLSERHLNLSRDLYIARFFII</sequence>
<accession>A0A8H3R1E1</accession>
<reference evidence="2" key="1">
    <citation type="submission" date="2019-10" db="EMBL/GenBank/DDBJ databases">
        <title>Conservation and host-specific expression of non-tandemly repeated heterogenous ribosome RNA gene in arbuscular mycorrhizal fungi.</title>
        <authorList>
            <person name="Maeda T."/>
            <person name="Kobayashi Y."/>
            <person name="Nakagawa T."/>
            <person name="Ezawa T."/>
            <person name="Yamaguchi K."/>
            <person name="Bino T."/>
            <person name="Nishimoto Y."/>
            <person name="Shigenobu S."/>
            <person name="Kawaguchi M."/>
        </authorList>
    </citation>
    <scope>NUCLEOTIDE SEQUENCE</scope>
    <source>
        <strain evidence="2">HR1</strain>
    </source>
</reference>
<dbReference type="AlphaFoldDB" id="A0A8H3R1E1"/>
<dbReference type="Proteomes" id="UP000615446">
    <property type="component" value="Unassembled WGS sequence"/>
</dbReference>
<evidence type="ECO:0000256" key="1">
    <source>
        <dbReference type="SAM" id="MobiDB-lite"/>
    </source>
</evidence>
<feature type="region of interest" description="Disordered" evidence="1">
    <location>
        <begin position="1"/>
        <end position="22"/>
    </location>
</feature>
<evidence type="ECO:0000313" key="3">
    <source>
        <dbReference type="Proteomes" id="UP000615446"/>
    </source>
</evidence>
<feature type="compositionally biased region" description="Polar residues" evidence="1">
    <location>
        <begin position="1"/>
        <end position="20"/>
    </location>
</feature>
<comment type="caution">
    <text evidence="2">The sequence shown here is derived from an EMBL/GenBank/DDBJ whole genome shotgun (WGS) entry which is preliminary data.</text>
</comment>
<protein>
    <submittedName>
        <fullName evidence="2">Uncharacterized protein</fullName>
    </submittedName>
</protein>
<dbReference type="EMBL" id="BLAL01000252">
    <property type="protein sequence ID" value="GES96754.1"/>
    <property type="molecule type" value="Genomic_DNA"/>
</dbReference>